<reference evidence="2" key="1">
    <citation type="submission" date="2021-03" db="EMBL/GenBank/DDBJ databases">
        <title>Evolutionary innovations through gain and loss of genes in the ectomycorrhizal Boletales.</title>
        <authorList>
            <person name="Wu G."/>
            <person name="Miyauchi S."/>
            <person name="Morin E."/>
            <person name="Yang Z.-L."/>
            <person name="Xu J."/>
            <person name="Martin F.M."/>
        </authorList>
    </citation>
    <scope>NUCLEOTIDE SEQUENCE</scope>
    <source>
        <strain evidence="2">BR01</strain>
    </source>
</reference>
<evidence type="ECO:0000256" key="1">
    <source>
        <dbReference type="SAM" id="MobiDB-lite"/>
    </source>
</evidence>
<feature type="region of interest" description="Disordered" evidence="1">
    <location>
        <begin position="146"/>
        <end position="176"/>
    </location>
</feature>
<name>A0A8I3A9C1_9AGAM</name>
<feature type="region of interest" description="Disordered" evidence="1">
    <location>
        <begin position="27"/>
        <end position="66"/>
    </location>
</feature>
<dbReference type="OrthoDB" id="5954824at2759"/>
<accession>A0A8I3A9C1</accession>
<keyword evidence="3" id="KW-1185">Reference proteome</keyword>
<feature type="compositionally biased region" description="Low complexity" evidence="1">
    <location>
        <begin position="42"/>
        <end position="66"/>
    </location>
</feature>
<organism evidence="2 3">
    <name type="scientific">Boletus reticuloceps</name>
    <dbReference type="NCBI Taxonomy" id="495285"/>
    <lineage>
        <taxon>Eukaryota</taxon>
        <taxon>Fungi</taxon>
        <taxon>Dikarya</taxon>
        <taxon>Basidiomycota</taxon>
        <taxon>Agaricomycotina</taxon>
        <taxon>Agaricomycetes</taxon>
        <taxon>Agaricomycetidae</taxon>
        <taxon>Boletales</taxon>
        <taxon>Boletineae</taxon>
        <taxon>Boletaceae</taxon>
        <taxon>Boletoideae</taxon>
        <taxon>Boletus</taxon>
    </lineage>
</organism>
<sequence length="297" mass="30965">MKSEPVDPPRISSTAAVGGSLTMLSSVASSAGTSTNTPTPGVVSASSSCGTSSSTDVSSVPSSSSVSSSPFAALPASVCLPIVIGPVLSSHPSSGTPEPPPIMLHNNTRSVSQQLKVLEEMGAQKALEVLQDHIIQYLKERMGKKKRKKANANGTSDGTFWEGGMKTGKGDASEPSSLFTTAPLPLRTTQSMPTSQVPVPTSQWSTQISTMETTVSDICMPAIESPAEGPKDGVPLSVDDNAPMHAPVLDDSRSQFPTIVVVDEDEEEGRVAKRRKLGNEAEIETLLTHEGSIAQVP</sequence>
<protein>
    <submittedName>
        <fullName evidence="2">Uncharacterized protein</fullName>
    </submittedName>
</protein>
<gene>
    <name evidence="2" type="ORF">JVT61DRAFT_1621</name>
</gene>
<proteinExistence type="predicted"/>
<feature type="compositionally biased region" description="Polar residues" evidence="1">
    <location>
        <begin position="27"/>
        <end position="39"/>
    </location>
</feature>
<evidence type="ECO:0000313" key="2">
    <source>
        <dbReference type="EMBL" id="KAG6376636.1"/>
    </source>
</evidence>
<evidence type="ECO:0000313" key="3">
    <source>
        <dbReference type="Proteomes" id="UP000683000"/>
    </source>
</evidence>
<comment type="caution">
    <text evidence="2">The sequence shown here is derived from an EMBL/GenBank/DDBJ whole genome shotgun (WGS) entry which is preliminary data.</text>
</comment>
<dbReference type="Proteomes" id="UP000683000">
    <property type="component" value="Unassembled WGS sequence"/>
</dbReference>
<dbReference type="AlphaFoldDB" id="A0A8I3A9C1"/>
<dbReference type="EMBL" id="JAGFBS010000011">
    <property type="protein sequence ID" value="KAG6376636.1"/>
    <property type="molecule type" value="Genomic_DNA"/>
</dbReference>